<name>A0A183F5R4_HELPZ</name>
<sequence>MKGGVESSATACATGAHCIGNAFRAVRHGWARRAVAGAAEGCLNAVALAGFDRCVLNEGIRNIRHWLGNEVKGNSDNRYGSRLFRRRRGIPQLRCEGKQLNFKHEEEVRRFYDLLAVVIARALRISADVCISRMRALSHGKESSCSRPFDKRRDGFVLSEGVGLVLLERLQDAVERGAPVLAEILGYGISSDCYHISSPDPSGIGARLSMQRAISDANISPDDVSYVNAHATSTPTGDTIELRAIREVFGNRKITVSSIKGHIGHLLAAAGSVELIATVAAINEAKLPPNLNLTESDDDEGVVLLRQISEWPRPRTAIVNSFGFGGTNASIVIAEHQQ</sequence>
<evidence type="ECO:0000256" key="3">
    <source>
        <dbReference type="ARBA" id="ARBA00022679"/>
    </source>
</evidence>
<evidence type="ECO:0000259" key="5">
    <source>
        <dbReference type="PROSITE" id="PS52004"/>
    </source>
</evidence>
<evidence type="ECO:0000256" key="2">
    <source>
        <dbReference type="ARBA" id="ARBA00013191"/>
    </source>
</evidence>
<keyword evidence="3 4" id="KW-0808">Transferase</keyword>
<evidence type="ECO:0000313" key="6">
    <source>
        <dbReference type="EMBL" id="VDO19889.1"/>
    </source>
</evidence>
<dbReference type="WBParaSite" id="HPBE_0000150601-mRNA-1">
    <property type="protein sequence ID" value="HPBE_0000150601-mRNA-1"/>
    <property type="gene ID" value="HPBE_0000150601"/>
</dbReference>
<dbReference type="Pfam" id="PF00109">
    <property type="entry name" value="ketoacyl-synt"/>
    <property type="match status" value="2"/>
</dbReference>
<dbReference type="GO" id="GO:0006633">
    <property type="term" value="P:fatty acid biosynthetic process"/>
    <property type="evidence" value="ECO:0007669"/>
    <property type="project" value="TreeGrafter"/>
</dbReference>
<protein>
    <recommendedName>
        <fullName evidence="2">beta-ketoacyl-[acyl-carrier-protein] synthase I</fullName>
        <ecNumber evidence="2">2.3.1.41</ecNumber>
    </recommendedName>
</protein>
<gene>
    <name evidence="6" type="ORF">HPBE_LOCUS1507</name>
</gene>
<reference evidence="8" key="2">
    <citation type="submission" date="2019-09" db="UniProtKB">
        <authorList>
            <consortium name="WormBaseParasite"/>
        </authorList>
    </citation>
    <scope>IDENTIFICATION</scope>
</reference>
<organism evidence="7 8">
    <name type="scientific">Heligmosomoides polygyrus</name>
    <name type="common">Parasitic roundworm</name>
    <dbReference type="NCBI Taxonomy" id="6339"/>
    <lineage>
        <taxon>Eukaryota</taxon>
        <taxon>Metazoa</taxon>
        <taxon>Ecdysozoa</taxon>
        <taxon>Nematoda</taxon>
        <taxon>Chromadorea</taxon>
        <taxon>Rhabditida</taxon>
        <taxon>Rhabditina</taxon>
        <taxon>Rhabditomorpha</taxon>
        <taxon>Strongyloidea</taxon>
        <taxon>Heligmosomidae</taxon>
        <taxon>Heligmosomoides</taxon>
    </lineage>
</organism>
<feature type="domain" description="Ketosynthase family 3 (KS3)" evidence="5">
    <location>
        <begin position="1"/>
        <end position="335"/>
    </location>
</feature>
<dbReference type="Proteomes" id="UP000050761">
    <property type="component" value="Unassembled WGS sequence"/>
</dbReference>
<dbReference type="GO" id="GO:0005739">
    <property type="term" value="C:mitochondrion"/>
    <property type="evidence" value="ECO:0007669"/>
    <property type="project" value="TreeGrafter"/>
</dbReference>
<dbReference type="InterPro" id="IPR014031">
    <property type="entry name" value="Ketoacyl_synth_C"/>
</dbReference>
<evidence type="ECO:0000256" key="1">
    <source>
        <dbReference type="ARBA" id="ARBA00008467"/>
    </source>
</evidence>
<accession>A0A183F5R4</accession>
<dbReference type="EC" id="2.3.1.41" evidence="2"/>
<dbReference type="Pfam" id="PF02801">
    <property type="entry name" value="Ketoacyl-synt_C"/>
    <property type="match status" value="1"/>
</dbReference>
<keyword evidence="7" id="KW-1185">Reference proteome</keyword>
<dbReference type="SMART" id="SM00825">
    <property type="entry name" value="PKS_KS"/>
    <property type="match status" value="1"/>
</dbReference>
<dbReference type="CDD" id="cd00834">
    <property type="entry name" value="KAS_I_II"/>
    <property type="match status" value="1"/>
</dbReference>
<dbReference type="AlphaFoldDB" id="A0A183F5R4"/>
<evidence type="ECO:0000313" key="7">
    <source>
        <dbReference type="Proteomes" id="UP000050761"/>
    </source>
</evidence>
<comment type="similarity">
    <text evidence="1 4">Belongs to the thiolase-like superfamily. Beta-ketoacyl-ACP synthases family.</text>
</comment>
<proteinExistence type="inferred from homology"/>
<dbReference type="Gene3D" id="3.40.47.10">
    <property type="match status" value="2"/>
</dbReference>
<dbReference type="OrthoDB" id="5334845at2759"/>
<dbReference type="EMBL" id="UZAH01001671">
    <property type="protein sequence ID" value="VDO19889.1"/>
    <property type="molecule type" value="Genomic_DNA"/>
</dbReference>
<dbReference type="PANTHER" id="PTHR11712">
    <property type="entry name" value="POLYKETIDE SYNTHASE-RELATED"/>
    <property type="match status" value="1"/>
</dbReference>
<reference evidence="6 7" key="1">
    <citation type="submission" date="2018-11" db="EMBL/GenBank/DDBJ databases">
        <authorList>
            <consortium name="Pathogen Informatics"/>
        </authorList>
    </citation>
    <scope>NUCLEOTIDE SEQUENCE [LARGE SCALE GENOMIC DNA]</scope>
</reference>
<dbReference type="PROSITE" id="PS52004">
    <property type="entry name" value="KS3_2"/>
    <property type="match status" value="1"/>
</dbReference>
<dbReference type="InterPro" id="IPR016039">
    <property type="entry name" value="Thiolase-like"/>
</dbReference>
<dbReference type="SUPFAM" id="SSF53901">
    <property type="entry name" value="Thiolase-like"/>
    <property type="match status" value="2"/>
</dbReference>
<dbReference type="InterPro" id="IPR014030">
    <property type="entry name" value="Ketoacyl_synth_N"/>
</dbReference>
<dbReference type="GO" id="GO:0004315">
    <property type="term" value="F:3-oxoacyl-[acyl-carrier-protein] synthase activity"/>
    <property type="evidence" value="ECO:0007669"/>
    <property type="project" value="UniProtKB-EC"/>
</dbReference>
<dbReference type="InterPro" id="IPR020841">
    <property type="entry name" value="PKS_Beta-ketoAc_synthase_dom"/>
</dbReference>
<accession>A0A3P7TI45</accession>
<evidence type="ECO:0000313" key="8">
    <source>
        <dbReference type="WBParaSite" id="HPBE_0000150601-mRNA-1"/>
    </source>
</evidence>
<dbReference type="InterPro" id="IPR000794">
    <property type="entry name" value="Beta-ketoacyl_synthase"/>
</dbReference>
<dbReference type="PANTHER" id="PTHR11712:SF336">
    <property type="entry name" value="3-OXOACYL-[ACYL-CARRIER-PROTEIN] SYNTHASE, MITOCHONDRIAL"/>
    <property type="match status" value="1"/>
</dbReference>
<evidence type="ECO:0000256" key="4">
    <source>
        <dbReference type="RuleBase" id="RU003694"/>
    </source>
</evidence>